<sequence>MSVSVFNRVWSKVLLETLVRQGVQHFCIAPGSRSTPLTLEAVALQNASKARCYAHFDERGLGFFALGIAKSVQQPVAVIVTSGTAAAELYPAIIEARQSGVNLIVLTADRPPELWECGANQAIQQQNMFADYPVAAINLPKPATDYAAQWLIATVEQACFKQRQCPGVVHINVPFAEPLYDADPAQIDNHPWLTSIQRWLSQNKPWQQHPEAQQEVLMHEHWDNWRTKRGVIVAGQLSPEQAMGINSWANTMGWILLTDIQSGVEPTTPYADIWLANQTVRQKLLQADIVIQFGSRFISKRINQFLNEFNGEFWVVEAGQNDVDPYHHNLTRFNAKAHHWLRAHPPLRQKPWLLEPLALSKFCAGFIEQQVGGNLNEASLAHHIERVLPYNGILFLGNSLFVRLVDALTKLPEGYPIYTNRGASGIDGLLATAAGIAVGRDQPLVAMIGDTSTLYDLNSFALFKNVNQPTIIFVINNNGGAIFDMLPVDEEVKEQFYRLPHNSDFSQVAAMFDLKYAHPYTWADLSSVLKQAYARRKTTLIEIKTNPSDGSATYKRLIEQISHAVIGE</sequence>
<dbReference type="InterPro" id="IPR004433">
    <property type="entry name" value="MenaQ_synth_MenD"/>
</dbReference>
<reference evidence="11 12" key="1">
    <citation type="submission" date="2011-07" db="EMBL/GenBank/DDBJ databases">
        <authorList>
            <person name="Harkins D.M."/>
            <person name="Madupu R."/>
            <person name="Durkin A.S."/>
            <person name="Torralba M."/>
            <person name="Methe B."/>
            <person name="Sutton G.G."/>
            <person name="Nelson K.E."/>
        </authorList>
    </citation>
    <scope>NUCLEOTIDE SEQUENCE [LARGE SCALE GENOMIC DNA]</scope>
    <source>
        <strain evidence="11 12">HK 85</strain>
    </source>
</reference>
<feature type="domain" description="Thiamine pyrophosphate enzyme TPP-binding" evidence="8">
    <location>
        <begin position="429"/>
        <end position="543"/>
    </location>
</feature>
<dbReference type="UniPathway" id="UPA00079"/>
<dbReference type="Pfam" id="PF02776">
    <property type="entry name" value="TPP_enzyme_N"/>
    <property type="match status" value="1"/>
</dbReference>
<dbReference type="Proteomes" id="UP000006235">
    <property type="component" value="Unassembled WGS sequence"/>
</dbReference>
<dbReference type="CDD" id="cd02009">
    <property type="entry name" value="TPP_SHCHC_synthase"/>
    <property type="match status" value="1"/>
</dbReference>
<keyword evidence="5 7" id="KW-0786">Thiamine pyrophosphate</keyword>
<dbReference type="HAMAP" id="MF_01659">
    <property type="entry name" value="MenD"/>
    <property type="match status" value="1"/>
</dbReference>
<dbReference type="PANTHER" id="PTHR42916:SF1">
    <property type="entry name" value="PROTEIN PHYLLO, CHLOROPLASTIC"/>
    <property type="match status" value="1"/>
</dbReference>
<dbReference type="GO" id="GO:0070204">
    <property type="term" value="F:2-succinyl-5-enolpyruvyl-6-hydroxy-3-cyclohexene-1-carboxylic-acid synthase activity"/>
    <property type="evidence" value="ECO:0007669"/>
    <property type="project" value="UniProtKB-UniRule"/>
</dbReference>
<comment type="pathway">
    <text evidence="7">Quinol/quinone metabolism; menaquinone biosynthesis.</text>
</comment>
<comment type="pathway">
    <text evidence="7">Quinol/quinone metabolism; 1,4-dihydroxy-2-naphthoate biosynthesis; 1,4-dihydroxy-2-naphthoate from chorismate: step 2/7.</text>
</comment>
<evidence type="ECO:0000256" key="1">
    <source>
        <dbReference type="ARBA" id="ARBA00022428"/>
    </source>
</evidence>
<comment type="subunit">
    <text evidence="7">Homodimer.</text>
</comment>
<evidence type="ECO:0000259" key="8">
    <source>
        <dbReference type="Pfam" id="PF02775"/>
    </source>
</evidence>
<dbReference type="UniPathway" id="UPA01057">
    <property type="reaction ID" value="UER00164"/>
</dbReference>
<evidence type="ECO:0000256" key="3">
    <source>
        <dbReference type="ARBA" id="ARBA00022723"/>
    </source>
</evidence>
<evidence type="ECO:0000259" key="9">
    <source>
        <dbReference type="Pfam" id="PF02776"/>
    </source>
</evidence>
<dbReference type="SUPFAM" id="SSF52518">
    <property type="entry name" value="Thiamin diphosphate-binding fold (THDP-binding)"/>
    <property type="match status" value="2"/>
</dbReference>
<dbReference type="GO" id="GO:0000287">
    <property type="term" value="F:magnesium ion binding"/>
    <property type="evidence" value="ECO:0007669"/>
    <property type="project" value="UniProtKB-UniRule"/>
</dbReference>
<comment type="cofactor">
    <cofactor evidence="7">
        <name>Mg(2+)</name>
        <dbReference type="ChEBI" id="CHEBI:18420"/>
    </cofactor>
    <cofactor evidence="7">
        <name>Mn(2+)</name>
        <dbReference type="ChEBI" id="CHEBI:29035"/>
    </cofactor>
</comment>
<protein>
    <recommendedName>
        <fullName evidence="7">2-succinyl-5-enolpyruvyl-6-hydroxy-3-cyclohexene-1-carboxylate synthase</fullName>
        <shortName evidence="7">SEPHCHC synthase</shortName>
        <ecNumber evidence="7">2.2.1.9</ecNumber>
    </recommendedName>
    <alternativeName>
        <fullName evidence="7">Menaquinone biosynthesis protein MenD</fullName>
    </alternativeName>
</protein>
<dbReference type="NCBIfam" id="TIGR00173">
    <property type="entry name" value="menD"/>
    <property type="match status" value="1"/>
</dbReference>
<dbReference type="PIRSF" id="PIRSF004983">
    <property type="entry name" value="MenD"/>
    <property type="match status" value="1"/>
</dbReference>
<dbReference type="Gene3D" id="3.40.50.970">
    <property type="match status" value="2"/>
</dbReference>
<dbReference type="GO" id="GO:0030976">
    <property type="term" value="F:thiamine pyrophosphate binding"/>
    <property type="evidence" value="ECO:0007669"/>
    <property type="project" value="UniProtKB-UniRule"/>
</dbReference>
<evidence type="ECO:0000313" key="11">
    <source>
        <dbReference type="EMBL" id="EGV06366.1"/>
    </source>
</evidence>
<keyword evidence="6 7" id="KW-0464">Manganese</keyword>
<organism evidence="11 12">
    <name type="scientific">Haemophilus pittmaniae HK 85</name>
    <dbReference type="NCBI Taxonomy" id="1035188"/>
    <lineage>
        <taxon>Bacteria</taxon>
        <taxon>Pseudomonadati</taxon>
        <taxon>Pseudomonadota</taxon>
        <taxon>Gammaproteobacteria</taxon>
        <taxon>Pasteurellales</taxon>
        <taxon>Pasteurellaceae</taxon>
        <taxon>Haemophilus</taxon>
    </lineage>
</organism>
<dbReference type="InterPro" id="IPR032264">
    <property type="entry name" value="MenD_middle"/>
</dbReference>
<keyword evidence="4 7" id="KW-0460">Magnesium</keyword>
<dbReference type="EMBL" id="AFUV01000007">
    <property type="protein sequence ID" value="EGV06366.1"/>
    <property type="molecule type" value="Genomic_DNA"/>
</dbReference>
<comment type="caution">
    <text evidence="11">The sequence shown here is derived from an EMBL/GenBank/DDBJ whole genome shotgun (WGS) entry which is preliminary data.</text>
</comment>
<evidence type="ECO:0000256" key="4">
    <source>
        <dbReference type="ARBA" id="ARBA00022842"/>
    </source>
</evidence>
<comment type="catalytic activity">
    <reaction evidence="7">
        <text>isochorismate + 2-oxoglutarate + H(+) = 5-enolpyruvoyl-6-hydroxy-2-succinyl-cyclohex-3-ene-1-carboxylate + CO2</text>
        <dbReference type="Rhea" id="RHEA:25593"/>
        <dbReference type="ChEBI" id="CHEBI:15378"/>
        <dbReference type="ChEBI" id="CHEBI:16526"/>
        <dbReference type="ChEBI" id="CHEBI:16810"/>
        <dbReference type="ChEBI" id="CHEBI:29780"/>
        <dbReference type="ChEBI" id="CHEBI:58818"/>
        <dbReference type="EC" id="2.2.1.9"/>
    </reaction>
</comment>
<dbReference type="Pfam" id="PF16582">
    <property type="entry name" value="TPP_enzyme_M_2"/>
    <property type="match status" value="1"/>
</dbReference>
<comment type="function">
    <text evidence="7">Catalyzes the thiamine diphosphate-dependent decarboxylation of 2-oxoglutarate and the subsequent addition of the resulting succinic semialdehyde-thiamine pyrophosphate anion to isochorismate to yield 2-succinyl-5-enolpyruvyl-6-hydroxy-3-cyclohexene-1-carboxylate (SEPHCHC).</text>
</comment>
<keyword evidence="2 7" id="KW-0808">Transferase</keyword>
<evidence type="ECO:0000256" key="7">
    <source>
        <dbReference type="HAMAP-Rule" id="MF_01659"/>
    </source>
</evidence>
<proteinExistence type="inferred from homology"/>
<dbReference type="PANTHER" id="PTHR42916">
    <property type="entry name" value="2-SUCCINYL-5-ENOLPYRUVYL-6-HYDROXY-3-CYCLOHEXENE-1-CARBOXYLATE SYNTHASE"/>
    <property type="match status" value="1"/>
</dbReference>
<accession>F9Q7Z2</accession>
<dbReference type="InterPro" id="IPR012001">
    <property type="entry name" value="Thiamin_PyroP_enz_TPP-bd_dom"/>
</dbReference>
<dbReference type="Pfam" id="PF02775">
    <property type="entry name" value="TPP_enzyme_C"/>
    <property type="match status" value="1"/>
</dbReference>
<dbReference type="AlphaFoldDB" id="F9Q7Z2"/>
<dbReference type="CDD" id="cd07037">
    <property type="entry name" value="TPP_PYR_MenD"/>
    <property type="match status" value="1"/>
</dbReference>
<dbReference type="STRING" id="1035188.HMPREF9952_1749"/>
<dbReference type="Gene3D" id="3.40.50.1220">
    <property type="entry name" value="TPP-binding domain"/>
    <property type="match status" value="1"/>
</dbReference>
<dbReference type="GO" id="GO:0030145">
    <property type="term" value="F:manganese ion binding"/>
    <property type="evidence" value="ECO:0007669"/>
    <property type="project" value="UniProtKB-UniRule"/>
</dbReference>
<dbReference type="EC" id="2.2.1.9" evidence="7"/>
<keyword evidence="1 7" id="KW-0474">Menaquinone biosynthesis</keyword>
<evidence type="ECO:0000256" key="6">
    <source>
        <dbReference type="ARBA" id="ARBA00023211"/>
    </source>
</evidence>
<dbReference type="GO" id="GO:0009234">
    <property type="term" value="P:menaquinone biosynthetic process"/>
    <property type="evidence" value="ECO:0007669"/>
    <property type="project" value="UniProtKB-UniRule"/>
</dbReference>
<evidence type="ECO:0000256" key="5">
    <source>
        <dbReference type="ARBA" id="ARBA00023052"/>
    </source>
</evidence>
<dbReference type="RefSeq" id="WP_007242110.1">
    <property type="nucleotide sequence ID" value="NZ_AFUV01000007.1"/>
</dbReference>
<dbReference type="InterPro" id="IPR029061">
    <property type="entry name" value="THDP-binding"/>
</dbReference>
<gene>
    <name evidence="7 11" type="primary">menD</name>
    <name evidence="11" type="ORF">HMPREF9952_1749</name>
</gene>
<comment type="cofactor">
    <cofactor evidence="7">
        <name>thiamine diphosphate</name>
        <dbReference type="ChEBI" id="CHEBI:58937"/>
    </cofactor>
    <text evidence="7">Binds 1 thiamine pyrophosphate per subunit.</text>
</comment>
<keyword evidence="3 7" id="KW-0479">Metal-binding</keyword>
<comment type="similarity">
    <text evidence="7">Belongs to the TPP enzyme family. MenD subfamily.</text>
</comment>
<name>F9Q7Z2_9PAST</name>
<evidence type="ECO:0000259" key="10">
    <source>
        <dbReference type="Pfam" id="PF16582"/>
    </source>
</evidence>
<evidence type="ECO:0000256" key="2">
    <source>
        <dbReference type="ARBA" id="ARBA00022679"/>
    </source>
</evidence>
<evidence type="ECO:0000313" key="12">
    <source>
        <dbReference type="Proteomes" id="UP000006235"/>
    </source>
</evidence>
<dbReference type="InterPro" id="IPR011766">
    <property type="entry name" value="TPP_enzyme_TPP-bd"/>
</dbReference>
<feature type="domain" description="Thiamine pyrophosphate enzyme N-terminal TPP-binding" evidence="9">
    <location>
        <begin position="11"/>
        <end position="126"/>
    </location>
</feature>
<feature type="domain" description="Menaquinone biosynthesis protein MenD middle" evidence="10">
    <location>
        <begin position="190"/>
        <end position="396"/>
    </location>
</feature>